<dbReference type="AlphaFoldDB" id="A0AAD9QJ05"/>
<sequence>MALKLERCRCWLCSKKFLKEQHSISVHFSDLHYNYYSAWKYVTKEDEHVLESNDHPDLWNSKAPKTSTACSERKKSRVSRESDDEQTESDDDLHEDSSEAAEKNQQTKRNEKVKNARSEIIVEKGIRTRTELLAFANKQKLERKCDIAEFIVNRGPRVVAEVLNTAWEMTNAQGKLEWSKKTRLELLQEVALGNCVTECEGKWLTCALEVLQQNGICRETFTGAIRDFLHQGRSKFRNIMICGPANSAKTFILNPLSSVYTTFCNPACTSFEWVGAEDAECIFLNDFRWSSQIIPWHDFLLMLEGQMVHLPAPKTHYGKDIVFDKDTPIFCTSKQPIIFIKN</sequence>
<feature type="region of interest" description="Disordered" evidence="1">
    <location>
        <begin position="52"/>
        <end position="114"/>
    </location>
</feature>
<comment type="caution">
    <text evidence="2">The sequence shown here is derived from an EMBL/GenBank/DDBJ whole genome shotgun (WGS) entry which is preliminary data.</text>
</comment>
<dbReference type="SUPFAM" id="SSF52540">
    <property type="entry name" value="P-loop containing nucleoside triphosphate hydrolases"/>
    <property type="match status" value="1"/>
</dbReference>
<proteinExistence type="predicted"/>
<evidence type="ECO:0000256" key="1">
    <source>
        <dbReference type="SAM" id="MobiDB-lite"/>
    </source>
</evidence>
<organism evidence="2 3">
    <name type="scientific">Acropora cervicornis</name>
    <name type="common">Staghorn coral</name>
    <dbReference type="NCBI Taxonomy" id="6130"/>
    <lineage>
        <taxon>Eukaryota</taxon>
        <taxon>Metazoa</taxon>
        <taxon>Cnidaria</taxon>
        <taxon>Anthozoa</taxon>
        <taxon>Hexacorallia</taxon>
        <taxon>Scleractinia</taxon>
        <taxon>Astrocoeniina</taxon>
        <taxon>Acroporidae</taxon>
        <taxon>Acropora</taxon>
    </lineage>
</organism>
<dbReference type="Gene3D" id="3.40.50.300">
    <property type="entry name" value="P-loop containing nucleotide triphosphate hydrolases"/>
    <property type="match status" value="1"/>
</dbReference>
<reference evidence="2" key="1">
    <citation type="journal article" date="2023" name="G3 (Bethesda)">
        <title>Whole genome assembly and annotation of the endangered Caribbean coral Acropora cervicornis.</title>
        <authorList>
            <person name="Selwyn J.D."/>
            <person name="Vollmer S.V."/>
        </authorList>
    </citation>
    <scope>NUCLEOTIDE SEQUENCE</scope>
    <source>
        <strain evidence="2">K2</strain>
    </source>
</reference>
<feature type="non-terminal residue" evidence="2">
    <location>
        <position position="342"/>
    </location>
</feature>
<gene>
    <name evidence="2" type="ORF">P5673_015176</name>
</gene>
<dbReference type="InterPro" id="IPR027417">
    <property type="entry name" value="P-loop_NTPase"/>
</dbReference>
<reference evidence="2" key="2">
    <citation type="journal article" date="2023" name="Science">
        <title>Genomic signatures of disease resistance in endangered staghorn corals.</title>
        <authorList>
            <person name="Vollmer S.V."/>
            <person name="Selwyn J.D."/>
            <person name="Despard B.A."/>
            <person name="Roesel C.L."/>
        </authorList>
    </citation>
    <scope>NUCLEOTIDE SEQUENCE</scope>
    <source>
        <strain evidence="2">K2</strain>
    </source>
</reference>
<evidence type="ECO:0000313" key="2">
    <source>
        <dbReference type="EMBL" id="KAK2561790.1"/>
    </source>
</evidence>
<accession>A0AAD9QJ05</accession>
<feature type="compositionally biased region" description="Acidic residues" evidence="1">
    <location>
        <begin position="82"/>
        <end position="94"/>
    </location>
</feature>
<keyword evidence="3" id="KW-1185">Reference proteome</keyword>
<dbReference type="Proteomes" id="UP001249851">
    <property type="component" value="Unassembled WGS sequence"/>
</dbReference>
<name>A0AAD9QJ05_ACRCE</name>
<protein>
    <submittedName>
        <fullName evidence="2">Uncharacterized protein</fullName>
    </submittedName>
</protein>
<evidence type="ECO:0000313" key="3">
    <source>
        <dbReference type="Proteomes" id="UP001249851"/>
    </source>
</evidence>
<dbReference type="EMBL" id="JARQWQ010000031">
    <property type="protein sequence ID" value="KAK2561790.1"/>
    <property type="molecule type" value="Genomic_DNA"/>
</dbReference>